<dbReference type="FunFam" id="1.25.40.10:FF:000031">
    <property type="entry name" value="Pentatricopeptide repeat-containing protein mitochondrial"/>
    <property type="match status" value="1"/>
</dbReference>
<dbReference type="PANTHER" id="PTHR47926">
    <property type="entry name" value="PENTATRICOPEPTIDE REPEAT-CONTAINING PROTEIN"/>
    <property type="match status" value="1"/>
</dbReference>
<dbReference type="GO" id="GO:0009451">
    <property type="term" value="P:RNA modification"/>
    <property type="evidence" value="ECO:0007669"/>
    <property type="project" value="InterPro"/>
</dbReference>
<evidence type="ECO:0008006" key="5">
    <source>
        <dbReference type="Google" id="ProtNLM"/>
    </source>
</evidence>
<dbReference type="InterPro" id="IPR002885">
    <property type="entry name" value="PPR_rpt"/>
</dbReference>
<feature type="repeat" description="PPR" evidence="2">
    <location>
        <begin position="171"/>
        <end position="205"/>
    </location>
</feature>
<dbReference type="OMA" id="NRECASY"/>
<keyword evidence="1" id="KW-0677">Repeat</keyword>
<sequence length="548" mass="60289">MTNRECASYIALIRNCAKNKDLSRGSHIHNNVQRLGLLGRCSDALIAMYAKCGALAKAKELLDFHKSRNVFAWTALIAAYADYGLGHDALHYYDEMQREGLSPRSVTFTCSLKACASVHALERGEEIHERITKERLLETDIVLGSALVNMYARCGALIKARQVLEVLPARNPISWNTLISGYIENGEYRLALECLEGMKKDGLSPNAVTFINLLKACAKVGDLDKGSILHNEISKSNLLKDGIALGNALVDMYVKCGALAKAKEVLKGLPKRNVISWSALIAGYAQQGEGEQALNCYEQMQSEGISPNRVTYLCILKACGCVGATYKGRDVHDEVSKQGLIKDDIVLGTAIVDMYAKCGALQKAEQVLKELPTRDVISWNALMTGYVQRGNAGQALRSFGLMQQDGIRPDSTTFLNVLTACSHLGLVDQAHMYIMDMDTKYGLKPNFEHFTCIVDLFGRVGKLEKAKEVLKKVTVPKVGLWLALLSACLKWGDVNIGRWAFEHAVHADKTDAGVYVLMAKIYYAAGMQEEVEAIEALQLENKSLIDLT</sequence>
<keyword evidence="4" id="KW-1185">Reference proteome</keyword>
<dbReference type="GO" id="GO:0003723">
    <property type="term" value="F:RNA binding"/>
    <property type="evidence" value="ECO:0007669"/>
    <property type="project" value="InterPro"/>
</dbReference>
<accession>A0A8T2VCQ7</accession>
<feature type="repeat" description="PPR" evidence="2">
    <location>
        <begin position="69"/>
        <end position="103"/>
    </location>
</feature>
<evidence type="ECO:0000313" key="3">
    <source>
        <dbReference type="EMBL" id="KAH7445142.1"/>
    </source>
</evidence>
<dbReference type="OrthoDB" id="185373at2759"/>
<dbReference type="FunFam" id="1.25.40.10:FF:000090">
    <property type="entry name" value="Pentatricopeptide repeat-containing protein, chloroplastic"/>
    <property type="match status" value="1"/>
</dbReference>
<protein>
    <recommendedName>
        <fullName evidence="5">Pentatricopeptide repeat-containing protein</fullName>
    </recommendedName>
</protein>
<dbReference type="SUPFAM" id="SSF48452">
    <property type="entry name" value="TPR-like"/>
    <property type="match status" value="1"/>
</dbReference>
<dbReference type="FunFam" id="1.25.40.10:FF:000344">
    <property type="entry name" value="Pentatricopeptide repeat-containing protein"/>
    <property type="match status" value="1"/>
</dbReference>
<dbReference type="InterPro" id="IPR046960">
    <property type="entry name" value="PPR_At4g14850-like_plant"/>
</dbReference>
<evidence type="ECO:0000313" key="4">
    <source>
        <dbReference type="Proteomes" id="UP000825935"/>
    </source>
</evidence>
<organism evidence="3 4">
    <name type="scientific">Ceratopteris richardii</name>
    <name type="common">Triangle waterfern</name>
    <dbReference type="NCBI Taxonomy" id="49495"/>
    <lineage>
        <taxon>Eukaryota</taxon>
        <taxon>Viridiplantae</taxon>
        <taxon>Streptophyta</taxon>
        <taxon>Embryophyta</taxon>
        <taxon>Tracheophyta</taxon>
        <taxon>Polypodiopsida</taxon>
        <taxon>Polypodiidae</taxon>
        <taxon>Polypodiales</taxon>
        <taxon>Pteridineae</taxon>
        <taxon>Pteridaceae</taxon>
        <taxon>Parkerioideae</taxon>
        <taxon>Ceratopteris</taxon>
    </lineage>
</organism>
<dbReference type="Proteomes" id="UP000825935">
    <property type="component" value="Chromosome 2"/>
</dbReference>
<feature type="repeat" description="PPR" evidence="2">
    <location>
        <begin position="375"/>
        <end position="409"/>
    </location>
</feature>
<dbReference type="InterPro" id="IPR011990">
    <property type="entry name" value="TPR-like_helical_dom_sf"/>
</dbReference>
<dbReference type="PROSITE" id="PS51375">
    <property type="entry name" value="PPR"/>
    <property type="match status" value="4"/>
</dbReference>
<dbReference type="Pfam" id="PF13041">
    <property type="entry name" value="PPR_2"/>
    <property type="match status" value="4"/>
</dbReference>
<name>A0A8T2VCQ7_CERRI</name>
<reference evidence="3" key="1">
    <citation type="submission" date="2021-08" db="EMBL/GenBank/DDBJ databases">
        <title>WGS assembly of Ceratopteris richardii.</title>
        <authorList>
            <person name="Marchant D.B."/>
            <person name="Chen G."/>
            <person name="Jenkins J."/>
            <person name="Shu S."/>
            <person name="Leebens-Mack J."/>
            <person name="Grimwood J."/>
            <person name="Schmutz J."/>
            <person name="Soltis P."/>
            <person name="Soltis D."/>
            <person name="Chen Z.-H."/>
        </authorList>
    </citation>
    <scope>NUCLEOTIDE SEQUENCE</scope>
    <source>
        <strain evidence="3">Whitten #5841</strain>
        <tissue evidence="3">Leaf</tissue>
    </source>
</reference>
<gene>
    <name evidence="3" type="ORF">KP509_02G109100</name>
</gene>
<feature type="repeat" description="PPR" evidence="2">
    <location>
        <begin position="273"/>
        <end position="307"/>
    </location>
</feature>
<dbReference type="Pfam" id="PF01535">
    <property type="entry name" value="PPR"/>
    <property type="match status" value="1"/>
</dbReference>
<dbReference type="Gene3D" id="1.25.40.10">
    <property type="entry name" value="Tetratricopeptide repeat domain"/>
    <property type="match status" value="5"/>
</dbReference>
<dbReference type="PANTHER" id="PTHR47926:SF382">
    <property type="entry name" value="PENTACOTRIPEPTIDE-REPEAT REGION OF PRORP DOMAIN-CONTAINING PROTEIN"/>
    <property type="match status" value="1"/>
</dbReference>
<evidence type="ECO:0000256" key="1">
    <source>
        <dbReference type="ARBA" id="ARBA00022737"/>
    </source>
</evidence>
<proteinExistence type="predicted"/>
<dbReference type="EMBL" id="CM035407">
    <property type="protein sequence ID" value="KAH7445142.1"/>
    <property type="molecule type" value="Genomic_DNA"/>
</dbReference>
<dbReference type="NCBIfam" id="TIGR00756">
    <property type="entry name" value="PPR"/>
    <property type="match status" value="4"/>
</dbReference>
<evidence type="ECO:0000256" key="2">
    <source>
        <dbReference type="PROSITE-ProRule" id="PRU00708"/>
    </source>
</evidence>
<comment type="caution">
    <text evidence="3">The sequence shown here is derived from an EMBL/GenBank/DDBJ whole genome shotgun (WGS) entry which is preliminary data.</text>
</comment>
<dbReference type="AlphaFoldDB" id="A0A8T2VCQ7"/>